<dbReference type="InterPro" id="IPR016024">
    <property type="entry name" value="ARM-type_fold"/>
</dbReference>
<dbReference type="SUPFAM" id="SSF48371">
    <property type="entry name" value="ARM repeat"/>
    <property type="match status" value="1"/>
</dbReference>
<evidence type="ECO:0000256" key="7">
    <source>
        <dbReference type="SAM" id="MobiDB-lite"/>
    </source>
</evidence>
<evidence type="ECO:0000256" key="1">
    <source>
        <dbReference type="ARBA" id="ARBA00000885"/>
    </source>
</evidence>
<keyword evidence="5 6" id="KW-0833">Ubl conjugation pathway</keyword>
<comment type="similarity">
    <text evidence="2">Belongs to the UPL family. K-HECT subfamily.</text>
</comment>
<dbReference type="PANTHER" id="PTHR45670">
    <property type="entry name" value="E3 UBIQUITIN-PROTEIN LIGASE TRIP12"/>
    <property type="match status" value="1"/>
</dbReference>
<dbReference type="InterPro" id="IPR011989">
    <property type="entry name" value="ARM-like"/>
</dbReference>
<dbReference type="Gene3D" id="3.90.1750.10">
    <property type="entry name" value="Hect, E3 ligase catalytic domains"/>
    <property type="match status" value="1"/>
</dbReference>
<feature type="compositionally biased region" description="Low complexity" evidence="7">
    <location>
        <begin position="1366"/>
        <end position="1378"/>
    </location>
</feature>
<feature type="region of interest" description="Disordered" evidence="7">
    <location>
        <begin position="1"/>
        <end position="406"/>
    </location>
</feature>
<keyword evidence="10" id="KW-1185">Reference proteome</keyword>
<reference evidence="10" key="1">
    <citation type="submission" date="2015-02" db="EMBL/GenBank/DDBJ databases">
        <authorList>
            <person name="Gon?alves P."/>
        </authorList>
    </citation>
    <scope>NUCLEOTIDE SEQUENCE [LARGE SCALE GENOMIC DNA]</scope>
</reference>
<dbReference type="OrthoDB" id="2537092at2759"/>
<sequence length="2133" mass="229779">MRRKSTRINPQDAAAATSHSTSANFPPADTATDQTSTTTNPKKRKSVAFEQHLELAGDDNQSPSHPSNARTTRSRRSSLGTASTGTSANTTSQSQAQPSVKALGKRRAVSPTPASSESPAPPALAADSSASPVKRRKLSHSTVNPKLGAPTDKDYNLRSRPSRFAASDAASPSAASSTLLTKKTRSSALQKVVAPDLTSANTSSPSMPRKGTRASRAAKAKARAMEDEEDAVFEAQQKARTAKFGGHESGDEEDQDNFDEEEDEDEDEDEDVEMGDVSVSSSMRKRGGAKKEVKDKKEKEKEKEAIGEEAKTKDEVALSSELSAGRAMLSESEDDPDEPDSDHGSDNSDEDDDEDHDDEDDEDLEEFETSLGLHGEEREYQSGAEDDMHDAPQTYNDAGDPLSSSDHQAALDEADALFGALAGAGGSALGGPGGLGGAFQALRGMMSGMSGRLKGLLTALRDKEGDATAKLMALQELAELLSISTEDTLAGYFQIEAFSKELVAIVRGDSNGMGGGAGGGGGGGMTAEEAIAFGLDPNEVCGGGGGDTEENDVQMMLLACRCLANLMEALPGSAHSIVYAGAVPVLCRKLEDIQWIELAEQTLSTLEKISEEVPHAIVREGGLSALLTYLDFFSFHVQRTAVTAAANCCRSLSLDSFTMVKDAMPIFTNILGYPDQRVVEQGCLAIVRIVDSYRHYPDKLEQLLAPGLLTAIKVLLNPDSTTVGSSTYTQCLKALTTAAKASPTVAINLVELNIAHTLYHLLTGVAPPEWKSDEGRQVLERETTAEDDMLVMQNLVQRPKEQVQETLNLVCELLPPLPKDGIFDSRAFTGKGRPSSKNKVKKEEAPLPSSIKREEQTPELGSSVAAVEISSSTSTDFAPEVKMEGLDDVPIPSTSTSGAIAPVLSRASSSHRSSRSIKPRDLNKEALLEKRLELVSTAAPSGRQLVVKRYFALLLPTLVDVYAASVSPQVRTKAVLGLLKMVQFCGKDALADILHNVPFAAFIAAILSSHDQTTLITNALQLIELLLVKMPDAYQYTFRREGVMHEVEKLASAELVSLPSNSRLKKSSPSETPLAGDEAGPSGLTRALQGASVSTAATLTPAERQAQDAITLRARSLRDQYGASDSEPAVRAQEMLQRITGLVRSLDAFAHSTERAAKVEKDARTVVDEVAELFADEKNPLSSFEMLESGLVDGLLKFATATGEGSLSPQRRQEVLANAFMPQLDGKAASPAFATLVKRLQESLSRMEEFEVIVAAQNANEADASRSGTTMLGRQLKLRLIAEEGSDVPRSCSNIVVSIHAIATFQAFNDYLRPRILAAVSQADRMSTSLPSGSGGGTLSSLLAAFAAAAAANNRSSSSSPPPTEPTTSTSNAAASTSKGHPSSPPKEPKRRRSSRLSGKGVEPPEESVAPEDGAMDEDRCEDEEDEEEDRELFAGAFEPSPPSRDERPVHLEVNDDGGGGSKLVAKTPDGTRVATPTIGQAATSSTSSRLSPAPTPKTRSSYAAALKAEPTDFHLEFSMGGRAVDLDTTIFGAVHRHENQQPATLRRNMWHNIYDVRFRKVAGKARPDEDDAKALEARRRREGSIFSNMPASVPAGSQQAKILQLLHVLRNVSADYGESGLGTGVGLADTAFVNSKLTAKLNRQLEEPMIVASACLPDWAVDLAQSFPFLFPFDTRYTFLQSTSFGYARLMQKWIGQTRSDTSRRDENLGFLGRLQRQKVFELYGSSRASLEVEFFNEVGSGLGPTLEFYALVSKEFARKSLSLWRVGDHTDTNEFVHTATGLFPLPLDDSTTEAGKKALKVFRVLGQFVAKSMMDSRIIDVNFSRTFMRFVLEQDVPLTIASVRLVDPDLGKSLAHLQEYVSAKEMIEADESKTDEERQAACDAIEVRGATVSALTLDFTLPGYDIELKEGGKDIAVDINNLEEYISLVIEWTLSRGVEAQISEFKKGFSAGASRFASSFCFIVLRCCCAVFPVSDLQTFTAAELVLLTAAVEEDWTIEALTNASKADHGFTMESRTVKDFLSIMSELTLEERRDFLSFMTGSPRLPIGGFAALNPPLTIVRKDGGDAMLPSVMTCVNFVKLPDYSTREVVKSRMLVAVREGAAGFHLIYPGRFSVRMSANRAWRNLCRGA</sequence>
<dbReference type="SUPFAM" id="SSF56204">
    <property type="entry name" value="Hect, E3 ligase catalytic domain"/>
    <property type="match status" value="1"/>
</dbReference>
<dbReference type="CDD" id="cd00078">
    <property type="entry name" value="HECTc"/>
    <property type="match status" value="1"/>
</dbReference>
<evidence type="ECO:0000256" key="2">
    <source>
        <dbReference type="ARBA" id="ARBA00006331"/>
    </source>
</evidence>
<dbReference type="GO" id="GO:0061630">
    <property type="term" value="F:ubiquitin protein ligase activity"/>
    <property type="evidence" value="ECO:0007669"/>
    <property type="project" value="UniProtKB-EC"/>
</dbReference>
<feature type="compositionally biased region" description="Acidic residues" evidence="7">
    <location>
        <begin position="250"/>
        <end position="274"/>
    </location>
</feature>
<feature type="compositionally biased region" description="Polar residues" evidence="7">
    <location>
        <begin position="1478"/>
        <end position="1491"/>
    </location>
</feature>
<feature type="compositionally biased region" description="Low complexity" evidence="7">
    <location>
        <begin position="109"/>
        <end position="132"/>
    </location>
</feature>
<dbReference type="InterPro" id="IPR000569">
    <property type="entry name" value="HECT_dom"/>
</dbReference>
<feature type="active site" description="Glycyl thioester intermediate" evidence="6">
    <location>
        <position position="2078"/>
    </location>
</feature>
<feature type="compositionally biased region" description="Low complexity" evidence="7">
    <location>
        <begin position="67"/>
        <end position="96"/>
    </location>
</feature>
<feature type="region of interest" description="Disordered" evidence="7">
    <location>
        <begin position="1354"/>
        <end position="1499"/>
    </location>
</feature>
<feature type="domain" description="HECT" evidence="8">
    <location>
        <begin position="1729"/>
        <end position="2111"/>
    </location>
</feature>
<dbReference type="SMART" id="SM00119">
    <property type="entry name" value="HECTc"/>
    <property type="match status" value="1"/>
</dbReference>
<organism evidence="9 10">
    <name type="scientific">Sporidiobolus salmonicolor</name>
    <name type="common">Yeast-like fungus</name>
    <name type="synonym">Sporobolomyces salmonicolor</name>
    <dbReference type="NCBI Taxonomy" id="5005"/>
    <lineage>
        <taxon>Eukaryota</taxon>
        <taxon>Fungi</taxon>
        <taxon>Dikarya</taxon>
        <taxon>Basidiomycota</taxon>
        <taxon>Pucciniomycotina</taxon>
        <taxon>Microbotryomycetes</taxon>
        <taxon>Sporidiobolales</taxon>
        <taxon>Sporidiobolaceae</taxon>
        <taxon>Sporobolomyces</taxon>
    </lineage>
</organism>
<dbReference type="Pfam" id="PF25579">
    <property type="entry name" value="TPR_TRIP12_N"/>
    <property type="match status" value="1"/>
</dbReference>
<dbReference type="Pfam" id="PF00632">
    <property type="entry name" value="HECT"/>
    <property type="match status" value="1"/>
</dbReference>
<name>A0A0D6ENI4_SPOSA</name>
<evidence type="ECO:0000256" key="4">
    <source>
        <dbReference type="ARBA" id="ARBA00022679"/>
    </source>
</evidence>
<protein>
    <recommendedName>
        <fullName evidence="3">HECT-type E3 ubiquitin transferase</fullName>
        <ecNumber evidence="3">2.3.2.26</ecNumber>
    </recommendedName>
</protein>
<keyword evidence="4" id="KW-0808">Transferase</keyword>
<feature type="compositionally biased region" description="Basic residues" evidence="7">
    <location>
        <begin position="210"/>
        <end position="222"/>
    </location>
</feature>
<evidence type="ECO:0000256" key="6">
    <source>
        <dbReference type="PROSITE-ProRule" id="PRU00104"/>
    </source>
</evidence>
<dbReference type="Proteomes" id="UP000243876">
    <property type="component" value="Unassembled WGS sequence"/>
</dbReference>
<evidence type="ECO:0000313" key="9">
    <source>
        <dbReference type="EMBL" id="CEQ41607.1"/>
    </source>
</evidence>
<dbReference type="PANTHER" id="PTHR45670:SF1">
    <property type="entry name" value="E3 UBIQUITIN-PROTEIN LIGASE HECTD1"/>
    <property type="match status" value="1"/>
</dbReference>
<dbReference type="InterPro" id="IPR057948">
    <property type="entry name" value="TPR_TRIP12_N"/>
</dbReference>
<proteinExistence type="inferred from homology"/>
<dbReference type="EC" id="2.3.2.26" evidence="3"/>
<feature type="compositionally biased region" description="Acidic residues" evidence="7">
    <location>
        <begin position="347"/>
        <end position="368"/>
    </location>
</feature>
<evidence type="ECO:0000259" key="8">
    <source>
        <dbReference type="PROSITE" id="PS50237"/>
    </source>
</evidence>
<feature type="compositionally biased region" description="Basic and acidic residues" evidence="7">
    <location>
        <begin position="289"/>
        <end position="316"/>
    </location>
</feature>
<feature type="compositionally biased region" description="Polar residues" evidence="7">
    <location>
        <begin position="1061"/>
        <end position="1071"/>
    </location>
</feature>
<dbReference type="GO" id="GO:0016607">
    <property type="term" value="C:nuclear speck"/>
    <property type="evidence" value="ECO:0007669"/>
    <property type="project" value="TreeGrafter"/>
</dbReference>
<dbReference type="InterPro" id="IPR045322">
    <property type="entry name" value="HECTD1/TRIP12-like"/>
</dbReference>
<comment type="catalytic activity">
    <reaction evidence="1">
        <text>S-ubiquitinyl-[E2 ubiquitin-conjugating enzyme]-L-cysteine + [acceptor protein]-L-lysine = [E2 ubiquitin-conjugating enzyme]-L-cysteine + N(6)-ubiquitinyl-[acceptor protein]-L-lysine.</text>
        <dbReference type="EC" id="2.3.2.26"/>
    </reaction>
</comment>
<feature type="compositionally biased region" description="Acidic residues" evidence="7">
    <location>
        <begin position="331"/>
        <end position="340"/>
    </location>
</feature>
<dbReference type="InterPro" id="IPR035983">
    <property type="entry name" value="Hect_E3_ubiquitin_ligase"/>
</dbReference>
<feature type="compositionally biased region" description="Basic and acidic residues" evidence="7">
    <location>
        <begin position="1444"/>
        <end position="1454"/>
    </location>
</feature>
<feature type="region of interest" description="Disordered" evidence="7">
    <location>
        <begin position="823"/>
        <end position="868"/>
    </location>
</feature>
<feature type="compositionally biased region" description="Low complexity" evidence="7">
    <location>
        <begin position="158"/>
        <end position="189"/>
    </location>
</feature>
<accession>A0A0D6ENI4</accession>
<dbReference type="GO" id="GO:0043161">
    <property type="term" value="P:proteasome-mediated ubiquitin-dependent protein catabolic process"/>
    <property type="evidence" value="ECO:0007669"/>
    <property type="project" value="TreeGrafter"/>
</dbReference>
<evidence type="ECO:0000256" key="3">
    <source>
        <dbReference type="ARBA" id="ARBA00012485"/>
    </source>
</evidence>
<feature type="compositionally biased region" description="Acidic residues" evidence="7">
    <location>
        <begin position="1404"/>
        <end position="1431"/>
    </location>
</feature>
<evidence type="ECO:0000313" key="10">
    <source>
        <dbReference type="Proteomes" id="UP000243876"/>
    </source>
</evidence>
<dbReference type="GO" id="GO:0000209">
    <property type="term" value="P:protein polyubiquitination"/>
    <property type="evidence" value="ECO:0007669"/>
    <property type="project" value="TreeGrafter"/>
</dbReference>
<dbReference type="Gene3D" id="3.30.2410.10">
    <property type="entry name" value="Hect, E3 ligase catalytic domain"/>
    <property type="match status" value="1"/>
</dbReference>
<evidence type="ECO:0000256" key="5">
    <source>
        <dbReference type="ARBA" id="ARBA00022786"/>
    </source>
</evidence>
<dbReference type="Gene3D" id="1.25.10.10">
    <property type="entry name" value="Leucine-rich Repeat Variant"/>
    <property type="match status" value="1"/>
</dbReference>
<feature type="region of interest" description="Disordered" evidence="7">
    <location>
        <begin position="1061"/>
        <end position="1083"/>
    </location>
</feature>
<feature type="compositionally biased region" description="Low complexity" evidence="7">
    <location>
        <begin position="13"/>
        <end position="39"/>
    </location>
</feature>
<feature type="non-terminal residue" evidence="9">
    <location>
        <position position="1"/>
    </location>
</feature>
<dbReference type="PROSITE" id="PS50237">
    <property type="entry name" value="HECT"/>
    <property type="match status" value="1"/>
</dbReference>
<gene>
    <name evidence="9" type="primary">SPOSA6832_03348</name>
</gene>
<feature type="compositionally biased region" description="Basic and acidic residues" evidence="7">
    <location>
        <begin position="841"/>
        <end position="856"/>
    </location>
</feature>
<dbReference type="EMBL" id="CENE01000015">
    <property type="protein sequence ID" value="CEQ41607.1"/>
    <property type="molecule type" value="Genomic_DNA"/>
</dbReference>